<keyword evidence="2" id="KW-0862">Zinc</keyword>
<evidence type="ECO:0000256" key="2">
    <source>
        <dbReference type="PIRSR" id="PIRSR605511-2"/>
    </source>
</evidence>
<evidence type="ECO:0000313" key="4">
    <source>
        <dbReference type="Proteomes" id="UP000093737"/>
    </source>
</evidence>
<dbReference type="InterPro" id="IPR013658">
    <property type="entry name" value="SGL"/>
</dbReference>
<sequence length="304" mass="33812">MSCYETIDARFGDLIDPVAFLETIHTGNRWAEGPVYFADLRSLIWSDIPNDRMLRWDEETGAVSLFRSHVSNPNGNTRDRNGRLVTCMQGERRVVRTEWDGSITVLASAYDGKPLNSPNDVVVKSDGSIWFTDPNYGIISDYVGRKGLQEQPGCRVYRIDPLSGKITVVADDFSMPNGLAFSPDEKHLYISDSGFLTDRGAPHHVRQFDVDGDRLANSRIFADISPGIPDGFRVDVMGNLWISAWDGVQCHTPEGELIGKIQVPEMVANLAFGGPRNNRLFITATTSVYAVFLNVRGQKYAFGT</sequence>
<feature type="binding site" evidence="2">
    <location>
        <position position="230"/>
    </location>
    <ligand>
        <name>a divalent metal cation</name>
        <dbReference type="ChEBI" id="CHEBI:60240"/>
    </ligand>
</feature>
<name>A0A6M7U9W1_RHILI</name>
<feature type="binding site" evidence="2">
    <location>
        <position position="177"/>
    </location>
    <ligand>
        <name>a divalent metal cation</name>
        <dbReference type="ChEBI" id="CHEBI:60240"/>
    </ligand>
</feature>
<dbReference type="PANTHER" id="PTHR47572">
    <property type="entry name" value="LIPOPROTEIN-RELATED"/>
    <property type="match status" value="1"/>
</dbReference>
<dbReference type="RefSeq" id="WP_056565172.1">
    <property type="nucleotide sequence ID" value="NZ_CP033334.1"/>
</dbReference>
<dbReference type="InterPro" id="IPR005511">
    <property type="entry name" value="SMP-30"/>
</dbReference>
<dbReference type="Proteomes" id="UP000093737">
    <property type="component" value="Unassembled WGS sequence"/>
</dbReference>
<dbReference type="SUPFAM" id="SSF63829">
    <property type="entry name" value="Calcium-dependent phosphotriesterase"/>
    <property type="match status" value="1"/>
</dbReference>
<accession>A0A6M7U9W1</accession>
<dbReference type="PRINTS" id="PR01790">
    <property type="entry name" value="SMP30FAMILY"/>
</dbReference>
<dbReference type="Gene3D" id="2.120.10.30">
    <property type="entry name" value="TolB, C-terminal domain"/>
    <property type="match status" value="1"/>
</dbReference>
<feature type="binding site" evidence="2">
    <location>
        <position position="32"/>
    </location>
    <ligand>
        <name>a divalent metal cation</name>
        <dbReference type="ChEBI" id="CHEBI:60240"/>
    </ligand>
</feature>
<protein>
    <submittedName>
        <fullName evidence="3">Gluconolactonase</fullName>
    </submittedName>
</protein>
<dbReference type="EMBL" id="LYTK01000001">
    <property type="protein sequence ID" value="OBQ71391.1"/>
    <property type="molecule type" value="Genomic_DNA"/>
</dbReference>
<dbReference type="PANTHER" id="PTHR47572:SF4">
    <property type="entry name" value="LACTONASE DRP35"/>
    <property type="match status" value="1"/>
</dbReference>
<reference evidence="3 4" key="1">
    <citation type="submission" date="2016-05" db="EMBL/GenBank/DDBJ databases">
        <authorList>
            <person name="Ramsay J.P."/>
        </authorList>
    </citation>
    <scope>NUCLEOTIDE SEQUENCE [LARGE SCALE GENOMIC DNA]</scope>
    <source>
        <strain evidence="3 4">NZP2042</strain>
    </source>
</reference>
<evidence type="ECO:0000256" key="1">
    <source>
        <dbReference type="PIRSR" id="PIRSR605511-1"/>
    </source>
</evidence>
<organism evidence="3 4">
    <name type="scientific">Rhizobium loti</name>
    <name type="common">Mesorhizobium loti</name>
    <dbReference type="NCBI Taxonomy" id="381"/>
    <lineage>
        <taxon>Bacteria</taxon>
        <taxon>Pseudomonadati</taxon>
        <taxon>Pseudomonadota</taxon>
        <taxon>Alphaproteobacteria</taxon>
        <taxon>Hyphomicrobiales</taxon>
        <taxon>Phyllobacteriaceae</taxon>
        <taxon>Mesorhizobium</taxon>
    </lineage>
</organism>
<evidence type="ECO:0000313" key="3">
    <source>
        <dbReference type="EMBL" id="OBQ71391.1"/>
    </source>
</evidence>
<comment type="cofactor">
    <cofactor evidence="2">
        <name>Zn(2+)</name>
        <dbReference type="ChEBI" id="CHEBI:29105"/>
    </cofactor>
    <text evidence="2">Binds 1 divalent metal cation per subunit.</text>
</comment>
<comment type="caution">
    <text evidence="3">The sequence shown here is derived from an EMBL/GenBank/DDBJ whole genome shotgun (WGS) entry which is preliminary data.</text>
</comment>
<dbReference type="AlphaFoldDB" id="A0A6M7U9W1"/>
<keyword evidence="2" id="KW-0479">Metal-binding</keyword>
<feature type="binding site" evidence="2">
    <location>
        <position position="119"/>
    </location>
    <ligand>
        <name>substrate</name>
    </ligand>
</feature>
<proteinExistence type="predicted"/>
<dbReference type="Pfam" id="PF08450">
    <property type="entry name" value="SGL"/>
    <property type="match status" value="1"/>
</dbReference>
<gene>
    <name evidence="3" type="ORF">A8145_00420</name>
</gene>
<dbReference type="GO" id="GO:0046872">
    <property type="term" value="F:metal ion binding"/>
    <property type="evidence" value="ECO:0007669"/>
    <property type="project" value="UniProtKB-KW"/>
</dbReference>
<dbReference type="InterPro" id="IPR051262">
    <property type="entry name" value="SMP-30/CGR1_Lactonase"/>
</dbReference>
<dbReference type="InterPro" id="IPR011042">
    <property type="entry name" value="6-blade_b-propeller_TolB-like"/>
</dbReference>
<feature type="active site" description="Proton donor/acceptor" evidence="1">
    <location>
        <position position="230"/>
    </location>
</feature>